<feature type="region of interest" description="Disordered" evidence="1">
    <location>
        <begin position="117"/>
        <end position="144"/>
    </location>
</feature>
<dbReference type="AlphaFoldDB" id="A0AAV4TMM6"/>
<name>A0AAV4TMM6_9ARAC</name>
<evidence type="ECO:0000313" key="3">
    <source>
        <dbReference type="Proteomes" id="UP001054837"/>
    </source>
</evidence>
<reference evidence="2 3" key="1">
    <citation type="submission" date="2021-06" db="EMBL/GenBank/DDBJ databases">
        <title>Caerostris darwini draft genome.</title>
        <authorList>
            <person name="Kono N."/>
            <person name="Arakawa K."/>
        </authorList>
    </citation>
    <scope>NUCLEOTIDE SEQUENCE [LARGE SCALE GENOMIC DNA]</scope>
</reference>
<keyword evidence="3" id="KW-1185">Reference proteome</keyword>
<comment type="caution">
    <text evidence="2">The sequence shown here is derived from an EMBL/GenBank/DDBJ whole genome shotgun (WGS) entry which is preliminary data.</text>
</comment>
<accession>A0AAV4TMM6</accession>
<evidence type="ECO:0000256" key="1">
    <source>
        <dbReference type="SAM" id="MobiDB-lite"/>
    </source>
</evidence>
<sequence>MVLSFGNNNFKAGFNFSYPRNRISNVTLPLQEESKQPGVEEKKKEEKPGNPGCTPDLISPLPPLKIIFHPRERFLFKNFQSTSWQQQQHSAASSTAAIYTFQKLKDMQYPELVEAPCKNDSPSTPHFRYHQNSNGEKKNEKRCI</sequence>
<evidence type="ECO:0000313" key="2">
    <source>
        <dbReference type="EMBL" id="GIY46404.1"/>
    </source>
</evidence>
<dbReference type="Proteomes" id="UP001054837">
    <property type="component" value="Unassembled WGS sequence"/>
</dbReference>
<feature type="region of interest" description="Disordered" evidence="1">
    <location>
        <begin position="28"/>
        <end position="56"/>
    </location>
</feature>
<organism evidence="2 3">
    <name type="scientific">Caerostris darwini</name>
    <dbReference type="NCBI Taxonomy" id="1538125"/>
    <lineage>
        <taxon>Eukaryota</taxon>
        <taxon>Metazoa</taxon>
        <taxon>Ecdysozoa</taxon>
        <taxon>Arthropoda</taxon>
        <taxon>Chelicerata</taxon>
        <taxon>Arachnida</taxon>
        <taxon>Araneae</taxon>
        <taxon>Araneomorphae</taxon>
        <taxon>Entelegynae</taxon>
        <taxon>Araneoidea</taxon>
        <taxon>Araneidae</taxon>
        <taxon>Caerostris</taxon>
    </lineage>
</organism>
<feature type="compositionally biased region" description="Basic and acidic residues" evidence="1">
    <location>
        <begin position="135"/>
        <end position="144"/>
    </location>
</feature>
<feature type="compositionally biased region" description="Polar residues" evidence="1">
    <location>
        <begin position="120"/>
        <end position="134"/>
    </location>
</feature>
<protein>
    <submittedName>
        <fullName evidence="2">Uncharacterized protein</fullName>
    </submittedName>
</protein>
<dbReference type="EMBL" id="BPLQ01009763">
    <property type="protein sequence ID" value="GIY46404.1"/>
    <property type="molecule type" value="Genomic_DNA"/>
</dbReference>
<proteinExistence type="predicted"/>
<gene>
    <name evidence="2" type="ORF">CDAR_585721</name>
</gene>
<feature type="compositionally biased region" description="Basic and acidic residues" evidence="1">
    <location>
        <begin position="32"/>
        <end position="48"/>
    </location>
</feature>